<feature type="compositionally biased region" description="Low complexity" evidence="1">
    <location>
        <begin position="40"/>
        <end position="51"/>
    </location>
</feature>
<gene>
    <name evidence="2" type="ORF">HPBE_LOCUS2008</name>
</gene>
<dbReference type="EMBL" id="UZAH01002632">
    <property type="protein sequence ID" value="VDO22622.1"/>
    <property type="molecule type" value="Genomic_DNA"/>
</dbReference>
<organism evidence="3 4">
    <name type="scientific">Heligmosomoides polygyrus</name>
    <name type="common">Parasitic roundworm</name>
    <dbReference type="NCBI Taxonomy" id="6339"/>
    <lineage>
        <taxon>Eukaryota</taxon>
        <taxon>Metazoa</taxon>
        <taxon>Ecdysozoa</taxon>
        <taxon>Nematoda</taxon>
        <taxon>Chromadorea</taxon>
        <taxon>Rhabditida</taxon>
        <taxon>Rhabditina</taxon>
        <taxon>Rhabditomorpha</taxon>
        <taxon>Strongyloidea</taxon>
        <taxon>Heligmosomidae</taxon>
        <taxon>Heligmosomoides</taxon>
    </lineage>
</organism>
<dbReference type="Proteomes" id="UP000050761">
    <property type="component" value="Unassembled WGS sequence"/>
</dbReference>
<accession>A0A183F763</accession>
<protein>
    <submittedName>
        <fullName evidence="2 4">Uncharacterized protein</fullName>
    </submittedName>
</protein>
<evidence type="ECO:0000313" key="2">
    <source>
        <dbReference type="EMBL" id="VDO22622.1"/>
    </source>
</evidence>
<keyword evidence="3" id="KW-1185">Reference proteome</keyword>
<evidence type="ECO:0000313" key="3">
    <source>
        <dbReference type="Proteomes" id="UP000050761"/>
    </source>
</evidence>
<feature type="region of interest" description="Disordered" evidence="1">
    <location>
        <begin position="92"/>
        <end position="117"/>
    </location>
</feature>
<proteinExistence type="predicted"/>
<evidence type="ECO:0000313" key="4">
    <source>
        <dbReference type="WBParaSite" id="HPBE_0000200501-mRNA-1"/>
    </source>
</evidence>
<evidence type="ECO:0000256" key="1">
    <source>
        <dbReference type="SAM" id="MobiDB-lite"/>
    </source>
</evidence>
<feature type="compositionally biased region" description="Acidic residues" evidence="1">
    <location>
        <begin position="1"/>
        <end position="13"/>
    </location>
</feature>
<feature type="region of interest" description="Disordered" evidence="1">
    <location>
        <begin position="1"/>
        <end position="51"/>
    </location>
</feature>
<sequence length="117" mass="13461">MSDYEPSDSESDYSDGLCADPHRLLPPTRTRRAGRRQPSARHFTTTTTPTITTTTFPAAQLLYIEWMLHQEHNRRDWEIEMRWYLAALMAVMTPPPTPSDSEHTSSESEGVYSDEED</sequence>
<dbReference type="WBParaSite" id="HPBE_0000200501-mRNA-1">
    <property type="protein sequence ID" value="HPBE_0000200501-mRNA-1"/>
    <property type="gene ID" value="HPBE_0000200501"/>
</dbReference>
<feature type="compositionally biased region" description="Basic residues" evidence="1">
    <location>
        <begin position="29"/>
        <end position="39"/>
    </location>
</feature>
<reference evidence="2 3" key="1">
    <citation type="submission" date="2018-11" db="EMBL/GenBank/DDBJ databases">
        <authorList>
            <consortium name="Pathogen Informatics"/>
        </authorList>
    </citation>
    <scope>NUCLEOTIDE SEQUENCE [LARGE SCALE GENOMIC DNA]</scope>
</reference>
<name>A0A183F763_HELPZ</name>
<reference evidence="4" key="2">
    <citation type="submission" date="2019-09" db="UniProtKB">
        <authorList>
            <consortium name="WormBaseParasite"/>
        </authorList>
    </citation>
    <scope>IDENTIFICATION</scope>
</reference>
<dbReference type="AlphaFoldDB" id="A0A183F763"/>
<accession>A0A3P7WZ23</accession>